<accession>A0AAW6D097</accession>
<gene>
    <name evidence="1" type="ORF">PNE09_05860</name>
</gene>
<protein>
    <submittedName>
        <fullName evidence="1">Sigma-70 family RNA polymerase sigma factor</fullName>
    </submittedName>
</protein>
<dbReference type="Proteomes" id="UP001210809">
    <property type="component" value="Unassembled WGS sequence"/>
</dbReference>
<reference evidence="1" key="1">
    <citation type="submission" date="2023-01" db="EMBL/GenBank/DDBJ databases">
        <title>Human gut microbiome strain richness.</title>
        <authorList>
            <person name="Chen-Liaw A."/>
        </authorList>
    </citation>
    <scope>NUCLEOTIDE SEQUENCE</scope>
    <source>
        <strain evidence="1">1001283st1_G1_1001283B150217_161031</strain>
    </source>
</reference>
<organism evidence="1 2">
    <name type="scientific">[Eubacterium] siraeum</name>
    <dbReference type="NCBI Taxonomy" id="39492"/>
    <lineage>
        <taxon>Bacteria</taxon>
        <taxon>Bacillati</taxon>
        <taxon>Bacillota</taxon>
        <taxon>Clostridia</taxon>
        <taxon>Eubacteriales</taxon>
        <taxon>Oscillospiraceae</taxon>
        <taxon>Oscillospiraceae incertae sedis</taxon>
    </lineage>
</organism>
<comment type="caution">
    <text evidence="1">The sequence shown here is derived from an EMBL/GenBank/DDBJ whole genome shotgun (WGS) entry which is preliminary data.</text>
</comment>
<dbReference type="Gene3D" id="1.10.10.10">
    <property type="entry name" value="Winged helix-like DNA-binding domain superfamily/Winged helix DNA-binding domain"/>
    <property type="match status" value="1"/>
</dbReference>
<proteinExistence type="predicted"/>
<evidence type="ECO:0000313" key="2">
    <source>
        <dbReference type="Proteomes" id="UP001210809"/>
    </source>
</evidence>
<dbReference type="EMBL" id="JAQLXW010000006">
    <property type="protein sequence ID" value="MDB8003593.1"/>
    <property type="molecule type" value="Genomic_DNA"/>
</dbReference>
<evidence type="ECO:0000313" key="1">
    <source>
        <dbReference type="EMBL" id="MDB8003593.1"/>
    </source>
</evidence>
<sequence length="551" mass="63804">MNKQKADKILIEYLPRIYGFAVKKSFSYDEAEEICADIVKELYESLLKSKEIYNLDGYVWRISEYVYSKYVSFVKKHQGVSLDQINLSVEDVYDFGDNEEEFLRLRREITFLTQTRREIVYSYYYENKPIAIISKERGIPIGTVKWHLNKARYELREGLVMERKIGKLGMKPIKATSIGHSGDPGPNGGPEYYLNDSLNLNIVYSVYYTPRTKNEIAEELGVVPVFIEDKIELLESNGFLVRKAGNKFTTYVRFDSPTFSLEKQENKSKKQLEIARLLANSYADSVREAISDVRDVYIPSGNRQLLEAAAIFYGVANKCQLEVKKDLSPYYIKTTDGGNYIAFIGTERTQVDKDYVPTLQLPSMWACGNMTRWSEKYPVYSWSIDSRYSSREGAWKNNWTSDYEFLYEFMTDAISDDLVNADKFKRLRERQFISENNQINIMVVKGKAEDFFAKIPELDEKFKKQFADYAFEYAQTVAGDYPPQMRDLIFSWSASGFIGNEVALMVMDVLYSNGTFQALTEREKITSNLILFTDVLPFDTKRESLENPKAN</sequence>
<dbReference type="InterPro" id="IPR013324">
    <property type="entry name" value="RNA_pol_sigma_r3/r4-like"/>
</dbReference>
<dbReference type="AlphaFoldDB" id="A0AAW6D097"/>
<name>A0AAW6D097_9FIRM</name>
<dbReference type="SUPFAM" id="SSF88659">
    <property type="entry name" value="Sigma3 and sigma4 domains of RNA polymerase sigma factors"/>
    <property type="match status" value="1"/>
</dbReference>
<dbReference type="InterPro" id="IPR036388">
    <property type="entry name" value="WH-like_DNA-bd_sf"/>
</dbReference>